<accession>A0A9X3EQG1</accession>
<dbReference type="CDD" id="cd07177">
    <property type="entry name" value="terB_like"/>
    <property type="match status" value="1"/>
</dbReference>
<gene>
    <name evidence="1" type="ORF">OV079_18540</name>
</gene>
<dbReference type="SUPFAM" id="SSF158682">
    <property type="entry name" value="TerB-like"/>
    <property type="match status" value="1"/>
</dbReference>
<sequence>MLDFPIAELITPEEQVAVARAVAIMASRDNQVSDSERHFVEELMGQMMLLPEERDLVRREFSHPSDLSNVARSVQHREARIFLFYQAVCAALADNKIVDGEMEALLFLAEAFNFRREHATAFIAWVRDTLDLRERGQQPSSRCESPPFPAWAAVLSRPAGTCAFALTPILRPPWPASPSKTASS</sequence>
<dbReference type="EMBL" id="JAPNKE010000002">
    <property type="protein sequence ID" value="MCY1007509.1"/>
    <property type="molecule type" value="Genomic_DNA"/>
</dbReference>
<dbReference type="Proteomes" id="UP001150924">
    <property type="component" value="Unassembled WGS sequence"/>
</dbReference>
<protein>
    <recommendedName>
        <fullName evidence="3">Co-chaperone DjlA N-terminal domain-containing protein</fullName>
    </recommendedName>
</protein>
<organism evidence="1 2">
    <name type="scientific">Nannocystis pusilla</name>
    <dbReference type="NCBI Taxonomy" id="889268"/>
    <lineage>
        <taxon>Bacteria</taxon>
        <taxon>Pseudomonadati</taxon>
        <taxon>Myxococcota</taxon>
        <taxon>Polyangia</taxon>
        <taxon>Nannocystales</taxon>
        <taxon>Nannocystaceae</taxon>
        <taxon>Nannocystis</taxon>
    </lineage>
</organism>
<dbReference type="InterPro" id="IPR029024">
    <property type="entry name" value="TerB-like"/>
</dbReference>
<proteinExistence type="predicted"/>
<reference evidence="1" key="1">
    <citation type="submission" date="2022-11" db="EMBL/GenBank/DDBJ databases">
        <title>Minimal conservation of predation-associated metabolite biosynthetic gene clusters underscores biosynthetic potential of Myxococcota including descriptions for ten novel species: Archangium lansinium sp. nov., Myxococcus landrumus sp. nov., Nannocystis bai.</title>
        <authorList>
            <person name="Ahearne A."/>
            <person name="Stevens C."/>
            <person name="Phillips K."/>
        </authorList>
    </citation>
    <scope>NUCLEOTIDE SEQUENCE</scope>
    <source>
        <strain evidence="1">Na p29</strain>
    </source>
</reference>
<dbReference type="AlphaFoldDB" id="A0A9X3EQG1"/>
<evidence type="ECO:0008006" key="3">
    <source>
        <dbReference type="Google" id="ProtNLM"/>
    </source>
</evidence>
<dbReference type="RefSeq" id="WP_267770136.1">
    <property type="nucleotide sequence ID" value="NZ_JAPNKE010000002.1"/>
</dbReference>
<name>A0A9X3EQG1_9BACT</name>
<dbReference type="Gene3D" id="1.10.3680.10">
    <property type="entry name" value="TerB-like"/>
    <property type="match status" value="1"/>
</dbReference>
<evidence type="ECO:0000313" key="1">
    <source>
        <dbReference type="EMBL" id="MCY1007509.1"/>
    </source>
</evidence>
<comment type="caution">
    <text evidence="1">The sequence shown here is derived from an EMBL/GenBank/DDBJ whole genome shotgun (WGS) entry which is preliminary data.</text>
</comment>
<keyword evidence="2" id="KW-1185">Reference proteome</keyword>
<evidence type="ECO:0000313" key="2">
    <source>
        <dbReference type="Proteomes" id="UP001150924"/>
    </source>
</evidence>